<keyword evidence="1" id="KW-0227">DNA damage</keyword>
<accession>A0ABR6X640</accession>
<evidence type="ECO:0000313" key="4">
    <source>
        <dbReference type="Proteomes" id="UP000648257"/>
    </source>
</evidence>
<organism evidence="3 4">
    <name type="scientific">Undibacterium seohonense</name>
    <dbReference type="NCBI Taxonomy" id="1344950"/>
    <lineage>
        <taxon>Bacteria</taxon>
        <taxon>Pseudomonadati</taxon>
        <taxon>Pseudomonadota</taxon>
        <taxon>Betaproteobacteria</taxon>
        <taxon>Burkholderiales</taxon>
        <taxon>Oxalobacteraceae</taxon>
        <taxon>Undibacterium</taxon>
    </lineage>
</organism>
<evidence type="ECO:0000313" key="3">
    <source>
        <dbReference type="EMBL" id="MBC3808415.1"/>
    </source>
</evidence>
<dbReference type="RefSeq" id="WP_186923540.1">
    <property type="nucleotide sequence ID" value="NZ_JACOFW010000016.1"/>
</dbReference>
<gene>
    <name evidence="3" type="ORF">H8K52_13805</name>
</gene>
<dbReference type="SUPFAM" id="SSF46767">
    <property type="entry name" value="Methylated DNA-protein cysteine methyltransferase, C-terminal domain"/>
    <property type="match status" value="1"/>
</dbReference>
<dbReference type="SUPFAM" id="SSF53155">
    <property type="entry name" value="Methylated DNA-protein cysteine methyltransferase domain"/>
    <property type="match status" value="1"/>
</dbReference>
<dbReference type="Pfam" id="PF01035">
    <property type="entry name" value="DNA_binding_1"/>
    <property type="match status" value="1"/>
</dbReference>
<protein>
    <submittedName>
        <fullName evidence="3">Methylated-DNA--[protein]-cysteine S-methyltransferase</fullName>
    </submittedName>
</protein>
<dbReference type="NCBIfam" id="TIGR00589">
    <property type="entry name" value="ogt"/>
    <property type="match status" value="1"/>
</dbReference>
<sequence length="181" mass="20119">MATPESNLEAAIFSAIVPAPFGYIGVRTEDQQISELVYLPPRFQEKSPADTVSSLAAQQIERYFADPDFPFQLPLKQVGTAFQHKVWQAISSIPRGQVRTYGQIAKHILSAPRAVGQACGANWFPLVIPCHRVTASGGLGGFAHHDDETGFHLGVKRYLLRLEQVPEYSQLESTQHQESMW</sequence>
<feature type="domain" description="Methylated-DNA-[protein]-cysteine S-methyltransferase DNA binding" evidence="2">
    <location>
        <begin position="81"/>
        <end position="165"/>
    </location>
</feature>
<dbReference type="EMBL" id="JACOFW010000016">
    <property type="protein sequence ID" value="MBC3808415.1"/>
    <property type="molecule type" value="Genomic_DNA"/>
</dbReference>
<name>A0ABR6X640_9BURK</name>
<dbReference type="Gene3D" id="1.10.10.10">
    <property type="entry name" value="Winged helix-like DNA-binding domain superfamily/Winged helix DNA-binding domain"/>
    <property type="match status" value="1"/>
</dbReference>
<evidence type="ECO:0000259" key="2">
    <source>
        <dbReference type="Pfam" id="PF01035"/>
    </source>
</evidence>
<dbReference type="PANTHER" id="PTHR10815:SF13">
    <property type="entry name" value="METHYLATED-DNA--PROTEIN-CYSTEINE METHYLTRANSFERASE"/>
    <property type="match status" value="1"/>
</dbReference>
<proteinExistence type="predicted"/>
<dbReference type="PANTHER" id="PTHR10815">
    <property type="entry name" value="METHYLATED-DNA--PROTEIN-CYSTEINE METHYLTRANSFERASE"/>
    <property type="match status" value="1"/>
</dbReference>
<dbReference type="Proteomes" id="UP000648257">
    <property type="component" value="Unassembled WGS sequence"/>
</dbReference>
<evidence type="ECO:0000256" key="1">
    <source>
        <dbReference type="ARBA" id="ARBA00022763"/>
    </source>
</evidence>
<keyword evidence="4" id="KW-1185">Reference proteome</keyword>
<dbReference type="CDD" id="cd06445">
    <property type="entry name" value="ATase"/>
    <property type="match status" value="1"/>
</dbReference>
<reference evidence="3 4" key="1">
    <citation type="submission" date="2020-08" db="EMBL/GenBank/DDBJ databases">
        <title>Novel species isolated from subtropical streams in China.</title>
        <authorList>
            <person name="Lu H."/>
        </authorList>
    </citation>
    <scope>NUCLEOTIDE SEQUENCE [LARGE SCALE GENOMIC DNA]</scope>
    <source>
        <strain evidence="3 4">KACC 16656</strain>
    </source>
</reference>
<dbReference type="InterPro" id="IPR036217">
    <property type="entry name" value="MethylDNA_cys_MeTrfase_DNAb"/>
</dbReference>
<dbReference type="InterPro" id="IPR014048">
    <property type="entry name" value="MethylDNA_cys_MeTrfase_DNA-bd"/>
</dbReference>
<comment type="caution">
    <text evidence="3">The sequence shown here is derived from an EMBL/GenBank/DDBJ whole genome shotgun (WGS) entry which is preliminary data.</text>
</comment>
<dbReference type="InterPro" id="IPR036631">
    <property type="entry name" value="MGMT_N_sf"/>
</dbReference>
<dbReference type="InterPro" id="IPR036388">
    <property type="entry name" value="WH-like_DNA-bd_sf"/>
</dbReference>